<keyword evidence="5" id="KW-0539">Nucleus</keyword>
<evidence type="ECO:0000256" key="1">
    <source>
        <dbReference type="ARBA" id="ARBA00004123"/>
    </source>
</evidence>
<protein>
    <recommendedName>
        <fullName evidence="7">Beta-catenin-like protein 1 N-terminal domain-containing protein</fullName>
    </recommendedName>
</protein>
<dbReference type="Proteomes" id="UP000000561">
    <property type="component" value="Chromosome 2"/>
</dbReference>
<keyword evidence="3" id="KW-0677">Repeat</keyword>
<feature type="domain" description="Beta-catenin-like protein 1 N-terminal" evidence="7">
    <location>
        <begin position="87"/>
        <end position="203"/>
    </location>
</feature>
<dbReference type="SMART" id="SM01156">
    <property type="entry name" value="DUF1716"/>
    <property type="match status" value="1"/>
</dbReference>
<dbReference type="InterPro" id="IPR011989">
    <property type="entry name" value="ARM-like"/>
</dbReference>
<dbReference type="eggNOG" id="KOG2734">
    <property type="taxonomic scope" value="Eukaryota"/>
</dbReference>
<dbReference type="GO" id="GO:0005681">
    <property type="term" value="C:spliceosomal complex"/>
    <property type="evidence" value="ECO:0000318"/>
    <property type="project" value="GO_Central"/>
</dbReference>
<keyword evidence="4" id="KW-0175">Coiled coil</keyword>
<evidence type="ECO:0000313" key="9">
    <source>
        <dbReference type="Proteomes" id="UP000000561"/>
    </source>
</evidence>
<evidence type="ECO:0000313" key="8">
    <source>
        <dbReference type="EMBL" id="KIS71365.1"/>
    </source>
</evidence>
<keyword evidence="2" id="KW-0597">Phosphoprotein</keyword>
<evidence type="ECO:0000256" key="6">
    <source>
        <dbReference type="SAM" id="MobiDB-lite"/>
    </source>
</evidence>
<dbReference type="FunCoup" id="A0A0D1EAF5">
    <property type="interactions" value="628"/>
</dbReference>
<dbReference type="PANTHER" id="PTHR14978:SF0">
    <property type="entry name" value="BETA-CATENIN-LIKE PROTEIN 1"/>
    <property type="match status" value="1"/>
</dbReference>
<dbReference type="FunFam" id="1.25.10.10:FF:001136">
    <property type="entry name" value="Beta-catenin-like protein 1"/>
    <property type="match status" value="1"/>
</dbReference>
<dbReference type="InterPro" id="IPR013180">
    <property type="entry name" value="CTNNBL1_N"/>
</dbReference>
<evidence type="ECO:0000256" key="5">
    <source>
        <dbReference type="ARBA" id="ARBA00023242"/>
    </source>
</evidence>
<dbReference type="KEGG" id="uma:UMAG_01266"/>
<dbReference type="SUPFAM" id="SSF48371">
    <property type="entry name" value="ARM repeat"/>
    <property type="match status" value="1"/>
</dbReference>
<dbReference type="OrthoDB" id="1898821at2759"/>
<proteinExistence type="predicted"/>
<dbReference type="GO" id="GO:0010467">
    <property type="term" value="P:gene expression"/>
    <property type="evidence" value="ECO:0007669"/>
    <property type="project" value="UniProtKB-ARBA"/>
</dbReference>
<evidence type="ECO:0000256" key="2">
    <source>
        <dbReference type="ARBA" id="ARBA00022553"/>
    </source>
</evidence>
<keyword evidence="9" id="KW-1185">Reference proteome</keyword>
<accession>A0A0D1EAF5</accession>
<dbReference type="GeneID" id="23562346"/>
<name>A0A0D1EAF5_MYCMD</name>
<sequence length="645" mass="70895">MDVDKLFKLPSLPSAAVTKRKWTAPTPGEASSSGTDVSPSEQAPVRPHKAARVENEGDDDQAAAAEDETQFFSDDDQEDTRFFGGGLTDEQKQILDIIDSADTSSTAFAPTSTSSAHDVPSLRKQLLRFERAINKNAEMRVKHASDPTRFIESEADLDAELKSLLVLTTQPLQFYPEFIKLGGVASVVALLSHDNADIAAAAIEVIEELTDEDVLDQVNVEEDDGEQAERGLKVMSELVEALLEQSVLDLLVSNLSRFIDHVDLNLEQEQAATQAIQAESDAQAIYHTLGVVENLVTTRPALAERLVSETSFLEWILARLAAKRAVDQNTSYAAELLAILLQNSEPNRSALAATTISSDPGRENGIDVLLGVAARYRRTSPSSGEEQEWVENVFDCLCLALLQAENKWVFVQAEGVELMVLMMKEKKSFGRVRAVKVLDHATSGAQGSGACLRIVEAQGLSALFSVFLECNSASRKRSGSTATLQDAEHVLGVMSSLLTHLASDSIARIRLLAKFVYHNYTHVDHLLDLRETLSAQLDTLPPLSTDRDEDAYQQLYLEHLEHGLYSLQLLDTILAWLVMEDDACKDHISVLLKRARLDFAHLATTLRVYRENVGDQVAIEADQSNQDALKTKDILDALIAYLESL</sequence>
<dbReference type="VEuPathDB" id="FungiDB:UMAG_01266"/>
<dbReference type="STRING" id="237631.A0A0D1EAF5"/>
<evidence type="ECO:0000256" key="4">
    <source>
        <dbReference type="ARBA" id="ARBA00023054"/>
    </source>
</evidence>
<dbReference type="OMA" id="TDWREQE"/>
<dbReference type="InterPro" id="IPR039678">
    <property type="entry name" value="CTNNBL1"/>
</dbReference>
<organism evidence="8 9">
    <name type="scientific">Mycosarcoma maydis</name>
    <name type="common">Corn smut fungus</name>
    <name type="synonym">Ustilago maydis</name>
    <dbReference type="NCBI Taxonomy" id="5270"/>
    <lineage>
        <taxon>Eukaryota</taxon>
        <taxon>Fungi</taxon>
        <taxon>Dikarya</taxon>
        <taxon>Basidiomycota</taxon>
        <taxon>Ustilaginomycotina</taxon>
        <taxon>Ustilaginomycetes</taxon>
        <taxon>Ustilaginales</taxon>
        <taxon>Ustilaginaceae</taxon>
        <taxon>Mycosarcoma</taxon>
    </lineage>
</organism>
<gene>
    <name evidence="8" type="ORF">UMAG_01266</name>
</gene>
<dbReference type="InParanoid" id="A0A0D1EAF5"/>
<dbReference type="PANTHER" id="PTHR14978">
    <property type="entry name" value="BETA-CATENIN-LIKE PROTEIN 1 NUCLEAR ASSOCIATED PROTEIN"/>
    <property type="match status" value="1"/>
</dbReference>
<dbReference type="AlphaFoldDB" id="A0A0D1EAF5"/>
<evidence type="ECO:0000256" key="3">
    <source>
        <dbReference type="ARBA" id="ARBA00022737"/>
    </source>
</evidence>
<dbReference type="RefSeq" id="XP_011387190.1">
    <property type="nucleotide sequence ID" value="XM_011388888.1"/>
</dbReference>
<dbReference type="Pfam" id="PF08216">
    <property type="entry name" value="CTNNBL"/>
    <property type="match status" value="1"/>
</dbReference>
<dbReference type="Gene3D" id="1.25.10.10">
    <property type="entry name" value="Leucine-rich Repeat Variant"/>
    <property type="match status" value="1"/>
</dbReference>
<feature type="region of interest" description="Disordered" evidence="6">
    <location>
        <begin position="16"/>
        <end position="61"/>
    </location>
</feature>
<reference evidence="8 9" key="1">
    <citation type="journal article" date="2006" name="Nature">
        <title>Insights from the genome of the biotrophic fungal plant pathogen Ustilago maydis.</title>
        <authorList>
            <person name="Kamper J."/>
            <person name="Kahmann R."/>
            <person name="Bolker M."/>
            <person name="Ma L.J."/>
            <person name="Brefort T."/>
            <person name="Saville B.J."/>
            <person name="Banuett F."/>
            <person name="Kronstad J.W."/>
            <person name="Gold S.E."/>
            <person name="Muller O."/>
            <person name="Perlin M.H."/>
            <person name="Wosten H.A."/>
            <person name="de Vries R."/>
            <person name="Ruiz-Herrera J."/>
            <person name="Reynaga-Pena C.G."/>
            <person name="Snetselaar K."/>
            <person name="McCann M."/>
            <person name="Perez-Martin J."/>
            <person name="Feldbrugge M."/>
            <person name="Basse C.W."/>
            <person name="Steinberg G."/>
            <person name="Ibeas J.I."/>
            <person name="Holloman W."/>
            <person name="Guzman P."/>
            <person name="Farman M."/>
            <person name="Stajich J.E."/>
            <person name="Sentandreu R."/>
            <person name="Gonzalez-Prieto J.M."/>
            <person name="Kennell J.C."/>
            <person name="Molina L."/>
            <person name="Schirawski J."/>
            <person name="Mendoza-Mendoza A."/>
            <person name="Greilinger D."/>
            <person name="Munch K."/>
            <person name="Rossel N."/>
            <person name="Scherer M."/>
            <person name="Vranes M."/>
            <person name="Ladendorf O."/>
            <person name="Vincon V."/>
            <person name="Fuchs U."/>
            <person name="Sandrock B."/>
            <person name="Meng S."/>
            <person name="Ho E.C."/>
            <person name="Cahill M.J."/>
            <person name="Boyce K.J."/>
            <person name="Klose J."/>
            <person name="Klosterman S.J."/>
            <person name="Deelstra H.J."/>
            <person name="Ortiz-Castellanos L."/>
            <person name="Li W."/>
            <person name="Sanchez-Alonso P."/>
            <person name="Schreier P.H."/>
            <person name="Hauser-Hahn I."/>
            <person name="Vaupel M."/>
            <person name="Koopmann E."/>
            <person name="Friedrich G."/>
            <person name="Voss H."/>
            <person name="Schluter T."/>
            <person name="Margolis J."/>
            <person name="Platt D."/>
            <person name="Swimmer C."/>
            <person name="Gnirke A."/>
            <person name="Chen F."/>
            <person name="Vysotskaia V."/>
            <person name="Mannhaupt G."/>
            <person name="Guldener U."/>
            <person name="Munsterkotter M."/>
            <person name="Haase D."/>
            <person name="Oesterheld M."/>
            <person name="Mewes H.W."/>
            <person name="Mauceli E.W."/>
            <person name="DeCaprio D."/>
            <person name="Wade C.M."/>
            <person name="Butler J."/>
            <person name="Young S."/>
            <person name="Jaffe D.B."/>
            <person name="Calvo S."/>
            <person name="Nusbaum C."/>
            <person name="Galagan J."/>
            <person name="Birren B.W."/>
        </authorList>
    </citation>
    <scope>NUCLEOTIDE SEQUENCE [LARGE SCALE GENOMIC DNA]</scope>
    <source>
        <strain evidence="9">DSM 14603 / FGSC 9021 / UM521</strain>
    </source>
</reference>
<dbReference type="InterPro" id="IPR016024">
    <property type="entry name" value="ARM-type_fold"/>
</dbReference>
<dbReference type="EMBL" id="CM003141">
    <property type="protein sequence ID" value="KIS71365.1"/>
    <property type="molecule type" value="Genomic_DNA"/>
</dbReference>
<evidence type="ECO:0000259" key="7">
    <source>
        <dbReference type="SMART" id="SM01156"/>
    </source>
</evidence>
<comment type="subcellular location">
    <subcellularLocation>
        <location evidence="1">Nucleus</location>
    </subcellularLocation>
</comment>
<feature type="compositionally biased region" description="Polar residues" evidence="6">
    <location>
        <begin position="29"/>
        <end position="41"/>
    </location>
</feature>